<dbReference type="Gene3D" id="1.10.287.130">
    <property type="match status" value="1"/>
</dbReference>
<gene>
    <name evidence="12" type="ORF">Q3M24_15915</name>
</gene>
<dbReference type="SUPFAM" id="SSF55785">
    <property type="entry name" value="PYP-like sensor domain (PAS domain)"/>
    <property type="match status" value="2"/>
</dbReference>
<keyword evidence="8" id="KW-0902">Two-component regulatory system</keyword>
<dbReference type="PROSITE" id="PS50109">
    <property type="entry name" value="HIS_KIN"/>
    <property type="match status" value="1"/>
</dbReference>
<dbReference type="SUPFAM" id="SSF55874">
    <property type="entry name" value="ATPase domain of HSP90 chaperone/DNA topoisomerase II/histidine kinase"/>
    <property type="match status" value="1"/>
</dbReference>
<dbReference type="SMART" id="SM00387">
    <property type="entry name" value="HATPase_c"/>
    <property type="match status" value="1"/>
</dbReference>
<feature type="domain" description="Response regulatory" evidence="11">
    <location>
        <begin position="551"/>
        <end position="666"/>
    </location>
</feature>
<keyword evidence="3 9" id="KW-0597">Phosphoprotein</keyword>
<dbReference type="InterPro" id="IPR036890">
    <property type="entry name" value="HATPase_C_sf"/>
</dbReference>
<evidence type="ECO:0000256" key="6">
    <source>
        <dbReference type="ARBA" id="ARBA00022777"/>
    </source>
</evidence>
<dbReference type="CDD" id="cd00075">
    <property type="entry name" value="HATPase"/>
    <property type="match status" value="1"/>
</dbReference>
<dbReference type="GO" id="GO:0005524">
    <property type="term" value="F:ATP binding"/>
    <property type="evidence" value="ECO:0007669"/>
    <property type="project" value="UniProtKB-KW"/>
</dbReference>
<dbReference type="InterPro" id="IPR001789">
    <property type="entry name" value="Sig_transdc_resp-reg_receiver"/>
</dbReference>
<evidence type="ECO:0000256" key="2">
    <source>
        <dbReference type="ARBA" id="ARBA00012438"/>
    </source>
</evidence>
<dbReference type="PROSITE" id="PS50110">
    <property type="entry name" value="RESPONSE_REGULATORY"/>
    <property type="match status" value="1"/>
</dbReference>
<dbReference type="InterPro" id="IPR035965">
    <property type="entry name" value="PAS-like_dom_sf"/>
</dbReference>
<feature type="domain" description="Histidine kinase" evidence="10">
    <location>
        <begin position="300"/>
        <end position="527"/>
    </location>
</feature>
<keyword evidence="7 12" id="KW-0067">ATP-binding</keyword>
<evidence type="ECO:0000313" key="12">
    <source>
        <dbReference type="EMBL" id="XCN71785.1"/>
    </source>
</evidence>
<dbReference type="PANTHER" id="PTHR43065:SF46">
    <property type="entry name" value="C4-DICARBOXYLATE TRANSPORT SENSOR PROTEIN DCTB"/>
    <property type="match status" value="1"/>
</dbReference>
<dbReference type="CDD" id="cd00130">
    <property type="entry name" value="PAS"/>
    <property type="match status" value="1"/>
</dbReference>
<evidence type="ECO:0000259" key="11">
    <source>
        <dbReference type="PROSITE" id="PS50110"/>
    </source>
</evidence>
<evidence type="ECO:0000256" key="7">
    <source>
        <dbReference type="ARBA" id="ARBA00022840"/>
    </source>
</evidence>
<accession>A0AAU8LSB5</accession>
<dbReference type="InterPro" id="IPR003661">
    <property type="entry name" value="HisK_dim/P_dom"/>
</dbReference>
<dbReference type="Gene3D" id="3.30.450.20">
    <property type="entry name" value="PAS domain"/>
    <property type="match status" value="2"/>
</dbReference>
<keyword evidence="5" id="KW-0547">Nucleotide-binding</keyword>
<dbReference type="InterPro" id="IPR011006">
    <property type="entry name" value="CheY-like_superfamily"/>
</dbReference>
<dbReference type="CDD" id="cd00082">
    <property type="entry name" value="HisKA"/>
    <property type="match status" value="1"/>
</dbReference>
<evidence type="ECO:0000256" key="4">
    <source>
        <dbReference type="ARBA" id="ARBA00022679"/>
    </source>
</evidence>
<comment type="catalytic activity">
    <reaction evidence="1">
        <text>ATP + protein L-histidine = ADP + protein N-phospho-L-histidine.</text>
        <dbReference type="EC" id="2.7.13.3"/>
    </reaction>
</comment>
<dbReference type="InterPro" id="IPR000014">
    <property type="entry name" value="PAS"/>
</dbReference>
<dbReference type="Pfam" id="PF02518">
    <property type="entry name" value="HATPase_c"/>
    <property type="match status" value="1"/>
</dbReference>
<evidence type="ECO:0000259" key="10">
    <source>
        <dbReference type="PROSITE" id="PS50109"/>
    </source>
</evidence>
<dbReference type="SUPFAM" id="SSF52172">
    <property type="entry name" value="CheY-like"/>
    <property type="match status" value="1"/>
</dbReference>
<feature type="modified residue" description="4-aspartylphosphate" evidence="9">
    <location>
        <position position="600"/>
    </location>
</feature>
<dbReference type="Gene3D" id="3.30.565.10">
    <property type="entry name" value="Histidine kinase-like ATPase, C-terminal domain"/>
    <property type="match status" value="1"/>
</dbReference>
<dbReference type="KEGG" id="eaj:Q3M24_15915"/>
<reference evidence="12" key="1">
    <citation type="journal article" date="2024" name="Syst. Appl. Microbiol.">
        <title>First single-strain enrichments of Electrothrix cable bacteria, description of E. aestuarii sp. nov. and E. rattekaaiensis sp. nov., and proposal of a cable bacteria taxonomy following the rules of the SeqCode.</title>
        <authorList>
            <person name="Plum-Jensen L.E."/>
            <person name="Schramm A."/>
            <person name="Marshall I.P.G."/>
        </authorList>
    </citation>
    <scope>NUCLEOTIDE SEQUENCE</scope>
    <source>
        <strain evidence="12">Rat1</strain>
    </source>
</reference>
<dbReference type="SMART" id="SM00388">
    <property type="entry name" value="HisKA"/>
    <property type="match status" value="1"/>
</dbReference>
<dbReference type="EMBL" id="CP159373">
    <property type="protein sequence ID" value="XCN71785.1"/>
    <property type="molecule type" value="Genomic_DNA"/>
</dbReference>
<dbReference type="EC" id="2.7.13.3" evidence="2"/>
<evidence type="ECO:0000256" key="9">
    <source>
        <dbReference type="PROSITE-ProRule" id="PRU00169"/>
    </source>
</evidence>
<name>A0AAU8LSB5_9BACT</name>
<dbReference type="PRINTS" id="PR00344">
    <property type="entry name" value="BCTRLSENSOR"/>
</dbReference>
<dbReference type="InterPro" id="IPR036097">
    <property type="entry name" value="HisK_dim/P_sf"/>
</dbReference>
<dbReference type="SMART" id="SM00448">
    <property type="entry name" value="REC"/>
    <property type="match status" value="1"/>
</dbReference>
<dbReference type="SUPFAM" id="SSF47384">
    <property type="entry name" value="Homodimeric domain of signal transducing histidine kinase"/>
    <property type="match status" value="1"/>
</dbReference>
<dbReference type="InterPro" id="IPR003594">
    <property type="entry name" value="HATPase_dom"/>
</dbReference>
<dbReference type="Pfam" id="PF00072">
    <property type="entry name" value="Response_reg"/>
    <property type="match status" value="1"/>
</dbReference>
<dbReference type="Gene3D" id="3.40.50.2300">
    <property type="match status" value="1"/>
</dbReference>
<dbReference type="Pfam" id="PF13426">
    <property type="entry name" value="PAS_9"/>
    <property type="match status" value="1"/>
</dbReference>
<organism evidence="12">
    <name type="scientific">Candidatus Electrothrix aestuarii</name>
    <dbReference type="NCBI Taxonomy" id="3062594"/>
    <lineage>
        <taxon>Bacteria</taxon>
        <taxon>Pseudomonadati</taxon>
        <taxon>Thermodesulfobacteriota</taxon>
        <taxon>Desulfobulbia</taxon>
        <taxon>Desulfobulbales</taxon>
        <taxon>Desulfobulbaceae</taxon>
        <taxon>Candidatus Electrothrix</taxon>
    </lineage>
</organism>
<dbReference type="PANTHER" id="PTHR43065">
    <property type="entry name" value="SENSOR HISTIDINE KINASE"/>
    <property type="match status" value="1"/>
</dbReference>
<evidence type="ECO:0000256" key="3">
    <source>
        <dbReference type="ARBA" id="ARBA00022553"/>
    </source>
</evidence>
<protein>
    <recommendedName>
        <fullName evidence="2">histidine kinase</fullName>
        <ecNumber evidence="2">2.7.13.3</ecNumber>
    </recommendedName>
</protein>
<reference evidence="12" key="2">
    <citation type="submission" date="2024-06" db="EMBL/GenBank/DDBJ databases">
        <authorList>
            <person name="Plum-Jensen L.E."/>
            <person name="Schramm A."/>
            <person name="Marshall I.P.G."/>
        </authorList>
    </citation>
    <scope>NUCLEOTIDE SEQUENCE</scope>
    <source>
        <strain evidence="12">Rat1</strain>
    </source>
</reference>
<evidence type="ECO:0000256" key="1">
    <source>
        <dbReference type="ARBA" id="ARBA00000085"/>
    </source>
</evidence>
<dbReference type="InterPro" id="IPR004358">
    <property type="entry name" value="Sig_transdc_His_kin-like_C"/>
</dbReference>
<sequence>MRASQQQNVKTLQKTVKFFEAVLAASQDCVVITDEAATILVANQSFCSLFSCSPGELVETSLFDWLSAFVGDPLSTWTSLQKEISRTGTCSNVGFELMTSTGPKFFSVNASSRQLEDDEEREDTAIISIWRDITQQKNTEAALSRANTMLEQRVAERTEELRLERDNFVNLLKAMKDGCYIVCEQHDIHFVNKALAADFGPWQESKCYEYFHRRSEPCPWCKNDQVFAGETIHWEWYSELINKTYDIIETPMEGPEGAHWKLLMFRDITERIQAEQEKEKTAAELLKAKKMEALGMMAGSVAHDLNNILVGIVGYPELLLMKLPTDSPMIKWVEAIRESGRKAAKVVADLLVVARGASTIREPYNLNLLIREYLSSPDCERLKALYPNIKFQQQLEAKHQTVLCSSIHVWKCLMNLVINAAEAIGSDTDGSITISSQNQFIESTTSSDHMKKGEYLVLSVQDNGPGIPANELEHVFEPFYTKKVMGRSGTGLGLTIAWNTMRDHEGQIQVESNEQGTCFLLYFPVAAHAASICIENDELQLLDTCTNPGKRILLVDKEEQTLDVTRSMLESLGYTVDTACSGKQALQFIKETAVDLVMLDIALEPGVSGRQVYGEILKLYPDQKALIASGYNECDDAKAALEMGESEFIQKPYSLSQLGKAVHDILKKKP</sequence>
<dbReference type="SMART" id="SM00091">
    <property type="entry name" value="PAS"/>
    <property type="match status" value="1"/>
</dbReference>
<keyword evidence="4" id="KW-0808">Transferase</keyword>
<evidence type="ECO:0000256" key="8">
    <source>
        <dbReference type="ARBA" id="ARBA00023012"/>
    </source>
</evidence>
<keyword evidence="6" id="KW-0418">Kinase</keyword>
<dbReference type="AlphaFoldDB" id="A0AAU8LSB5"/>
<proteinExistence type="predicted"/>
<dbReference type="CDD" id="cd00156">
    <property type="entry name" value="REC"/>
    <property type="match status" value="1"/>
</dbReference>
<dbReference type="GO" id="GO:0000155">
    <property type="term" value="F:phosphorelay sensor kinase activity"/>
    <property type="evidence" value="ECO:0007669"/>
    <property type="project" value="InterPro"/>
</dbReference>
<evidence type="ECO:0000256" key="5">
    <source>
        <dbReference type="ARBA" id="ARBA00022741"/>
    </source>
</evidence>
<dbReference type="InterPro" id="IPR005467">
    <property type="entry name" value="His_kinase_dom"/>
</dbReference>
<dbReference type="NCBIfam" id="TIGR00229">
    <property type="entry name" value="sensory_box"/>
    <property type="match status" value="1"/>
</dbReference>